<sequence>MTLKTQDTHHTSSFPSILESYLHSEDLGKAVSVAKVVTQMKKLKERRVQRPISAAEIQKKKALLEQRHLESYRRLHRLKDSLSRQYAMLLTEKVQKQRQEMKQHASADLKTPEKHNEQSSRLLSFQELVGSTLKDNSTFLKSLPKTRYHLILELQRQLGQRECLQGIREQEVFRSWVDQSKTQQLEKQLQQMELSSKSAPELKLDDLLQKKLKVLPKIQISLAESDNQQEHHDAFSESGGGVQVSSPILHGKQIQEQDESELRFPSVFLQKLQVPRFSTLQPSFLETFRTNIAPLRANESLHKSNTASVAQRKLRLMHSLSLLNMAQSRSLLIKNELMPQYDEGYSIQDMVDYVRPNIASAKELRYSSDPPSPAQSLRDHTTPESTECIKEEINTQADQMASSELSEEVQNTCNSTSADKVPLSMEDIYSPCILLGKTFNKKMWSNYAQ</sequence>
<protein>
    <submittedName>
        <fullName evidence="2">Uncharacterized protein</fullName>
    </submittedName>
</protein>
<dbReference type="Proteomes" id="UP000824219">
    <property type="component" value="Linkage Group LG03"/>
</dbReference>
<evidence type="ECO:0000313" key="3">
    <source>
        <dbReference type="Proteomes" id="UP000824219"/>
    </source>
</evidence>
<feature type="region of interest" description="Disordered" evidence="1">
    <location>
        <begin position="363"/>
        <end position="386"/>
    </location>
</feature>
<feature type="compositionally biased region" description="Basic and acidic residues" evidence="1">
    <location>
        <begin position="377"/>
        <end position="386"/>
    </location>
</feature>
<comment type="caution">
    <text evidence="2">The sequence shown here is derived from an EMBL/GenBank/DDBJ whole genome shotgun (WGS) entry which is preliminary data.</text>
</comment>
<proteinExistence type="predicted"/>
<organism evidence="2 3">
    <name type="scientific">Hemibagrus wyckioides</name>
    <dbReference type="NCBI Taxonomy" id="337641"/>
    <lineage>
        <taxon>Eukaryota</taxon>
        <taxon>Metazoa</taxon>
        <taxon>Chordata</taxon>
        <taxon>Craniata</taxon>
        <taxon>Vertebrata</taxon>
        <taxon>Euteleostomi</taxon>
        <taxon>Actinopterygii</taxon>
        <taxon>Neopterygii</taxon>
        <taxon>Teleostei</taxon>
        <taxon>Ostariophysi</taxon>
        <taxon>Siluriformes</taxon>
        <taxon>Bagridae</taxon>
        <taxon>Hemibagrus</taxon>
    </lineage>
</organism>
<keyword evidence="3" id="KW-1185">Reference proteome</keyword>
<dbReference type="EMBL" id="JAHKSW010000003">
    <property type="protein sequence ID" value="KAG7334384.1"/>
    <property type="molecule type" value="Genomic_DNA"/>
</dbReference>
<dbReference type="OrthoDB" id="6131651at2759"/>
<name>A0A9D3SWM2_9TELE</name>
<reference evidence="2 3" key="1">
    <citation type="submission" date="2021-06" db="EMBL/GenBank/DDBJ databases">
        <title>Chromosome-level genome assembly of the red-tail catfish (Hemibagrus wyckioides).</title>
        <authorList>
            <person name="Shao F."/>
        </authorList>
    </citation>
    <scope>NUCLEOTIDE SEQUENCE [LARGE SCALE GENOMIC DNA]</scope>
    <source>
        <strain evidence="2">EC202008001</strain>
        <tissue evidence="2">Blood</tissue>
    </source>
</reference>
<accession>A0A9D3SWM2</accession>
<evidence type="ECO:0000313" key="2">
    <source>
        <dbReference type="EMBL" id="KAG7334384.1"/>
    </source>
</evidence>
<gene>
    <name evidence="2" type="ORF">KOW79_002791</name>
</gene>
<evidence type="ECO:0000256" key="1">
    <source>
        <dbReference type="SAM" id="MobiDB-lite"/>
    </source>
</evidence>
<dbReference type="AlphaFoldDB" id="A0A9D3SWM2"/>